<dbReference type="Proteomes" id="UP000177215">
    <property type="component" value="Unassembled WGS sequence"/>
</dbReference>
<dbReference type="STRING" id="1798515.A3B35_02300"/>
<dbReference type="SUPFAM" id="SSF55608">
    <property type="entry name" value="Homing endonucleases"/>
    <property type="match status" value="1"/>
</dbReference>
<evidence type="ECO:0008006" key="3">
    <source>
        <dbReference type="Google" id="ProtNLM"/>
    </source>
</evidence>
<sequence length="222" mass="25633">MGKGGAKPKGKVKVRWSPRFAYAIGLMVTDGNLSPDGRHINFTSKDLELIRLFQESLSIKVHIGRKGNGSSKEKPYFVTQFGDVLFYRFLMDIGLMPNKSKSIGEIKVPSKYFFDFLRGSFDGDGCTYSYFDPRWRSSFMFYTSFVSASPLHIRWLRKEIFQSIGIRGHVTMDGRHITQQLKYAKADSLKLLRKMYYTRNVVCLSRKRLKIEKMLAIVGERL</sequence>
<dbReference type="EMBL" id="MFMC01000004">
    <property type="protein sequence ID" value="OGG77849.1"/>
    <property type="molecule type" value="Genomic_DNA"/>
</dbReference>
<protein>
    <recommendedName>
        <fullName evidence="3">DOD-type homing endonuclease domain-containing protein</fullName>
    </recommendedName>
</protein>
<name>A0A1F6EW55_9BACT</name>
<reference evidence="1 2" key="1">
    <citation type="journal article" date="2016" name="Nat. Commun.">
        <title>Thousands of microbial genomes shed light on interconnected biogeochemical processes in an aquifer system.</title>
        <authorList>
            <person name="Anantharaman K."/>
            <person name="Brown C.T."/>
            <person name="Hug L.A."/>
            <person name="Sharon I."/>
            <person name="Castelle C.J."/>
            <person name="Probst A.J."/>
            <person name="Thomas B.C."/>
            <person name="Singh A."/>
            <person name="Wilkins M.J."/>
            <person name="Karaoz U."/>
            <person name="Brodie E.L."/>
            <person name="Williams K.H."/>
            <person name="Hubbard S.S."/>
            <person name="Banfield J.F."/>
        </authorList>
    </citation>
    <scope>NUCLEOTIDE SEQUENCE [LARGE SCALE GENOMIC DNA]</scope>
</reference>
<dbReference type="Gene3D" id="3.10.28.10">
    <property type="entry name" value="Homing endonucleases"/>
    <property type="match status" value="1"/>
</dbReference>
<organism evidence="1 2">
    <name type="scientific">Candidatus Kaiserbacteria bacterium RIFCSPLOWO2_01_FULL_54_24</name>
    <dbReference type="NCBI Taxonomy" id="1798515"/>
    <lineage>
        <taxon>Bacteria</taxon>
        <taxon>Candidatus Kaiseribacteriota</taxon>
    </lineage>
</organism>
<dbReference type="InterPro" id="IPR027434">
    <property type="entry name" value="Homing_endonucl"/>
</dbReference>
<evidence type="ECO:0000313" key="2">
    <source>
        <dbReference type="Proteomes" id="UP000177215"/>
    </source>
</evidence>
<comment type="caution">
    <text evidence="1">The sequence shown here is derived from an EMBL/GenBank/DDBJ whole genome shotgun (WGS) entry which is preliminary data.</text>
</comment>
<gene>
    <name evidence="1" type="ORF">A3B35_02300</name>
</gene>
<evidence type="ECO:0000313" key="1">
    <source>
        <dbReference type="EMBL" id="OGG77849.1"/>
    </source>
</evidence>
<dbReference type="AlphaFoldDB" id="A0A1F6EW55"/>
<proteinExistence type="predicted"/>
<accession>A0A1F6EW55</accession>